<dbReference type="Proteomes" id="UP000315303">
    <property type="component" value="Unassembled WGS sequence"/>
</dbReference>
<gene>
    <name evidence="1" type="ORF">EPA86_03000</name>
</gene>
<keyword evidence="2" id="KW-1185">Reference proteome</keyword>
<dbReference type="AlphaFoldDB" id="A0A502L556"/>
<dbReference type="InterPro" id="IPR010982">
    <property type="entry name" value="Lambda_DNA-bd_dom_sf"/>
</dbReference>
<dbReference type="EMBL" id="SAWY01000005">
    <property type="protein sequence ID" value="TPH18099.1"/>
    <property type="molecule type" value="Genomic_DNA"/>
</dbReference>
<dbReference type="RefSeq" id="WP_140601750.1">
    <property type="nucleotide sequence ID" value="NZ_SAWY01000005.1"/>
</dbReference>
<comment type="caution">
    <text evidence="1">The sequence shown here is derived from an EMBL/GenBank/DDBJ whole genome shotgun (WGS) entry which is preliminary data.</text>
</comment>
<dbReference type="OrthoDB" id="5916950at2"/>
<reference evidence="1 2" key="1">
    <citation type="submission" date="2019-01" db="EMBL/GenBank/DDBJ databases">
        <title>Litorilituus lipolytica sp. nov., isolated from intertidal sand of the Yellow Sea in China.</title>
        <authorList>
            <person name="Liu A."/>
        </authorList>
    </citation>
    <scope>NUCLEOTIDE SEQUENCE [LARGE SCALE GENOMIC DNA]</scope>
    <source>
        <strain evidence="1 2">RZ04</strain>
    </source>
</reference>
<evidence type="ECO:0000313" key="1">
    <source>
        <dbReference type="EMBL" id="TPH18099.1"/>
    </source>
</evidence>
<dbReference type="SUPFAM" id="SSF47413">
    <property type="entry name" value="lambda repressor-like DNA-binding domains"/>
    <property type="match status" value="1"/>
</dbReference>
<evidence type="ECO:0008006" key="3">
    <source>
        <dbReference type="Google" id="ProtNLM"/>
    </source>
</evidence>
<evidence type="ECO:0000313" key="2">
    <source>
        <dbReference type="Proteomes" id="UP000315303"/>
    </source>
</evidence>
<proteinExistence type="predicted"/>
<dbReference type="Gene3D" id="1.10.260.40">
    <property type="entry name" value="lambda repressor-like DNA-binding domains"/>
    <property type="match status" value="1"/>
</dbReference>
<protein>
    <recommendedName>
        <fullName evidence="3">XRE family transcriptional regulator</fullName>
    </recommendedName>
</protein>
<name>A0A502L556_9GAMM</name>
<accession>A0A502L556</accession>
<sequence>MSYNSETLKILNETWQAFKVSTKTNQAKAAKAMGMNQSAFSQYLRGDIPLNTDFVAKFSIMTGSQIEGYLTKVAGNKLHLQPIAIKYTLSGRKLVDSFELMPSPVNLDHAYAILVDYSDFIFQRGTLLLVDTEAEIREHDAVVIISKNNRPIYGVLSFKENEWEILEPHYFGGNRVVVTKTMVIHRVSGSYNPATQGKIFKK</sequence>
<dbReference type="GO" id="GO:0003677">
    <property type="term" value="F:DNA binding"/>
    <property type="evidence" value="ECO:0007669"/>
    <property type="project" value="InterPro"/>
</dbReference>
<organism evidence="1 2">
    <name type="scientific">Litorilituus lipolyticus</name>
    <dbReference type="NCBI Taxonomy" id="2491017"/>
    <lineage>
        <taxon>Bacteria</taxon>
        <taxon>Pseudomonadati</taxon>
        <taxon>Pseudomonadota</taxon>
        <taxon>Gammaproteobacteria</taxon>
        <taxon>Alteromonadales</taxon>
        <taxon>Colwelliaceae</taxon>
        <taxon>Litorilituus</taxon>
    </lineage>
</organism>